<evidence type="ECO:0000313" key="2">
    <source>
        <dbReference type="WBParaSite" id="PEQ_0000927901-mRNA-1"/>
    </source>
</evidence>
<keyword evidence="1" id="KW-1185">Reference proteome</keyword>
<dbReference type="WBParaSite" id="PEQ_0000927901-mRNA-1">
    <property type="protein sequence ID" value="PEQ_0000927901-mRNA-1"/>
    <property type="gene ID" value="PEQ_0000927901"/>
</dbReference>
<proteinExistence type="predicted"/>
<name>A0A914RWN8_PAREQ</name>
<accession>A0A914RWN8</accession>
<reference evidence="2" key="1">
    <citation type="submission" date="2022-11" db="UniProtKB">
        <authorList>
            <consortium name="WormBaseParasite"/>
        </authorList>
    </citation>
    <scope>IDENTIFICATION</scope>
</reference>
<sequence>MDKNEWLATHMLIEPTPTFADFFFLIEPEFPFVIGRRRS</sequence>
<evidence type="ECO:0000313" key="1">
    <source>
        <dbReference type="Proteomes" id="UP000887564"/>
    </source>
</evidence>
<dbReference type="AlphaFoldDB" id="A0A914RWN8"/>
<dbReference type="Proteomes" id="UP000887564">
    <property type="component" value="Unplaced"/>
</dbReference>
<organism evidence="1 2">
    <name type="scientific">Parascaris equorum</name>
    <name type="common">Equine roundworm</name>
    <dbReference type="NCBI Taxonomy" id="6256"/>
    <lineage>
        <taxon>Eukaryota</taxon>
        <taxon>Metazoa</taxon>
        <taxon>Ecdysozoa</taxon>
        <taxon>Nematoda</taxon>
        <taxon>Chromadorea</taxon>
        <taxon>Rhabditida</taxon>
        <taxon>Spirurina</taxon>
        <taxon>Ascaridomorpha</taxon>
        <taxon>Ascaridoidea</taxon>
        <taxon>Ascarididae</taxon>
        <taxon>Parascaris</taxon>
    </lineage>
</organism>
<protein>
    <submittedName>
        <fullName evidence="2">Uncharacterized protein</fullName>
    </submittedName>
</protein>